<evidence type="ECO:0000256" key="6">
    <source>
        <dbReference type="SAM" id="Phobius"/>
    </source>
</evidence>
<dbReference type="InterPro" id="IPR011701">
    <property type="entry name" value="MFS"/>
</dbReference>
<feature type="transmembrane region" description="Helical" evidence="6">
    <location>
        <begin position="369"/>
        <end position="391"/>
    </location>
</feature>
<dbReference type="Gene3D" id="1.20.1250.20">
    <property type="entry name" value="MFS general substrate transporter like domains"/>
    <property type="match status" value="2"/>
</dbReference>
<organism evidence="8 9">
    <name type="scientific">Coccomyxa viridis</name>
    <dbReference type="NCBI Taxonomy" id="1274662"/>
    <lineage>
        <taxon>Eukaryota</taxon>
        <taxon>Viridiplantae</taxon>
        <taxon>Chlorophyta</taxon>
        <taxon>core chlorophytes</taxon>
        <taxon>Trebouxiophyceae</taxon>
        <taxon>Trebouxiophyceae incertae sedis</taxon>
        <taxon>Coccomyxaceae</taxon>
        <taxon>Coccomyxa</taxon>
    </lineage>
</organism>
<comment type="caution">
    <text evidence="8">The sequence shown here is derived from an EMBL/GenBank/DDBJ whole genome shotgun (WGS) entry which is preliminary data.</text>
</comment>
<name>A0ABP1GI16_9CHLO</name>
<feature type="transmembrane region" description="Helical" evidence="6">
    <location>
        <begin position="314"/>
        <end position="339"/>
    </location>
</feature>
<keyword evidence="2" id="KW-0813">Transport</keyword>
<feature type="transmembrane region" description="Helical" evidence="6">
    <location>
        <begin position="428"/>
        <end position="449"/>
    </location>
</feature>
<evidence type="ECO:0000256" key="2">
    <source>
        <dbReference type="ARBA" id="ARBA00022448"/>
    </source>
</evidence>
<keyword evidence="3 6" id="KW-0812">Transmembrane</keyword>
<feature type="domain" description="Major facilitator superfamily (MFS) profile" evidence="7">
    <location>
        <begin position="81"/>
        <end position="518"/>
    </location>
</feature>
<keyword evidence="4 6" id="KW-1133">Transmembrane helix</keyword>
<proteinExistence type="predicted"/>
<evidence type="ECO:0000256" key="4">
    <source>
        <dbReference type="ARBA" id="ARBA00022989"/>
    </source>
</evidence>
<evidence type="ECO:0000259" key="7">
    <source>
        <dbReference type="PROSITE" id="PS50850"/>
    </source>
</evidence>
<feature type="transmembrane region" description="Helical" evidence="6">
    <location>
        <begin position="209"/>
        <end position="233"/>
    </location>
</feature>
<dbReference type="Proteomes" id="UP001497392">
    <property type="component" value="Unassembled WGS sequence"/>
</dbReference>
<dbReference type="PANTHER" id="PTHR43791:SF36">
    <property type="entry name" value="TRANSPORTER, PUTATIVE (AFU_ORTHOLOGUE AFUA_6G08340)-RELATED"/>
    <property type="match status" value="1"/>
</dbReference>
<evidence type="ECO:0000313" key="8">
    <source>
        <dbReference type="EMBL" id="CAL5229393.1"/>
    </source>
</evidence>
<feature type="transmembrane region" description="Helical" evidence="6">
    <location>
        <begin position="147"/>
        <end position="166"/>
    </location>
</feature>
<protein>
    <submittedName>
        <fullName evidence="8">G12711 protein</fullName>
    </submittedName>
</protein>
<feature type="transmembrane region" description="Helical" evidence="6">
    <location>
        <begin position="461"/>
        <end position="483"/>
    </location>
</feature>
<sequence length="608" mass="65776">MTPNSGFGSHARDATAPNLKSLEKISAVGAECTVSAANEAFWDTEDPSDTHKEGTVQPYNAFDVEGPLDAKSIVRRIDKHLLPLLFSLALLCSVDRANLSYAALQLNDDLQFSHSVYGFGSGLFFIGYMVLQIPSTYLCSRVGPPRFLGGILIVWGIVASLFAWMQTAMHFYVLRFILGLAESGAYPGMWYSMALFYDSGELGPAYATVAMATAVASVLGGPIAACLLMLNGVAGLHGWQWLFLLEGTPAVVLGFVICWRLPQDPEHSAFLTPAEQQWCLDRRKRSGQQEGEAPEAPGKLVATEEPQFYRSWHIWYVGAVWTLVVTGMDGIVFWGPILIHSFTDSDSGTGTQAAEDLPEDLQEGSLLRATAQAALLSAIPFGIASIGMLVVARMAKSANDRHWHGAVPVLIGAVALAVMPVFMSRVAWAAFTCLSIGAFGIWAVHGPLMSWPAVILSGTNAASGFALMKMMGSAGSFVGPFFIGVTSDAFGSFTPAMLMLAACLLGAAAMQLLYREPGATRGWLPPFPYACTSMRLMKRSRSDTREVVMGPTLRGILGSRAFRWERVDAEAQQAQHAESQAQRRPAQEDTAHLLGEGLWERHTELRGL</sequence>
<feature type="transmembrane region" description="Helical" evidence="6">
    <location>
        <begin position="116"/>
        <end position="135"/>
    </location>
</feature>
<dbReference type="SUPFAM" id="SSF103473">
    <property type="entry name" value="MFS general substrate transporter"/>
    <property type="match status" value="1"/>
</dbReference>
<dbReference type="InterPro" id="IPR036259">
    <property type="entry name" value="MFS_trans_sf"/>
</dbReference>
<dbReference type="InterPro" id="IPR020846">
    <property type="entry name" value="MFS_dom"/>
</dbReference>
<feature type="transmembrane region" description="Helical" evidence="6">
    <location>
        <begin position="489"/>
        <end position="514"/>
    </location>
</feature>
<feature type="transmembrane region" description="Helical" evidence="6">
    <location>
        <begin position="172"/>
        <end position="197"/>
    </location>
</feature>
<dbReference type="EMBL" id="CAXHTA020000020">
    <property type="protein sequence ID" value="CAL5229393.1"/>
    <property type="molecule type" value="Genomic_DNA"/>
</dbReference>
<keyword evidence="5 6" id="KW-0472">Membrane</keyword>
<evidence type="ECO:0000256" key="3">
    <source>
        <dbReference type="ARBA" id="ARBA00022692"/>
    </source>
</evidence>
<dbReference type="Pfam" id="PF07690">
    <property type="entry name" value="MFS_1"/>
    <property type="match status" value="1"/>
</dbReference>
<evidence type="ECO:0000313" key="9">
    <source>
        <dbReference type="Proteomes" id="UP001497392"/>
    </source>
</evidence>
<evidence type="ECO:0000256" key="1">
    <source>
        <dbReference type="ARBA" id="ARBA00004141"/>
    </source>
</evidence>
<keyword evidence="9" id="KW-1185">Reference proteome</keyword>
<accession>A0ABP1GI16</accession>
<reference evidence="8 9" key="1">
    <citation type="submission" date="2024-06" db="EMBL/GenBank/DDBJ databases">
        <authorList>
            <person name="Kraege A."/>
            <person name="Thomma B."/>
        </authorList>
    </citation>
    <scope>NUCLEOTIDE SEQUENCE [LARGE SCALE GENOMIC DNA]</scope>
</reference>
<feature type="transmembrane region" description="Helical" evidence="6">
    <location>
        <begin position="403"/>
        <end position="422"/>
    </location>
</feature>
<gene>
    <name evidence="8" type="primary">g12711</name>
    <name evidence="8" type="ORF">VP750_LOCUS11299</name>
</gene>
<dbReference type="PROSITE" id="PS50850">
    <property type="entry name" value="MFS"/>
    <property type="match status" value="1"/>
</dbReference>
<comment type="subcellular location">
    <subcellularLocation>
        <location evidence="1">Membrane</location>
        <topology evidence="1">Multi-pass membrane protein</topology>
    </subcellularLocation>
</comment>
<dbReference type="PANTHER" id="PTHR43791">
    <property type="entry name" value="PERMEASE-RELATED"/>
    <property type="match status" value="1"/>
</dbReference>
<evidence type="ECO:0000256" key="5">
    <source>
        <dbReference type="ARBA" id="ARBA00023136"/>
    </source>
</evidence>